<dbReference type="SUPFAM" id="SSF53474">
    <property type="entry name" value="alpha/beta-Hydrolases"/>
    <property type="match status" value="1"/>
</dbReference>
<protein>
    <submittedName>
        <fullName evidence="6">Lipase family protein</fullName>
    </submittedName>
</protein>
<name>A0A3S3EAS8_9NOCA</name>
<proteinExistence type="predicted"/>
<dbReference type="InterPro" id="IPR002921">
    <property type="entry name" value="Fungal_lipase-type"/>
</dbReference>
<dbReference type="Gene3D" id="3.40.50.1820">
    <property type="entry name" value="alpha/beta hydrolase"/>
    <property type="match status" value="1"/>
</dbReference>
<dbReference type="GO" id="GO:0016042">
    <property type="term" value="P:lipid catabolic process"/>
    <property type="evidence" value="ECO:0007669"/>
    <property type="project" value="UniProtKB-KW"/>
</dbReference>
<keyword evidence="4" id="KW-0443">Lipid metabolism</keyword>
<dbReference type="AlphaFoldDB" id="A0A3S3EAS8"/>
<evidence type="ECO:0000256" key="4">
    <source>
        <dbReference type="ARBA" id="ARBA00023098"/>
    </source>
</evidence>
<evidence type="ECO:0000256" key="1">
    <source>
        <dbReference type="ARBA" id="ARBA00022801"/>
    </source>
</evidence>
<dbReference type="EMBL" id="RKLP01000004">
    <property type="protein sequence ID" value="RVW09680.1"/>
    <property type="molecule type" value="Genomic_DNA"/>
</dbReference>
<dbReference type="Pfam" id="PF01764">
    <property type="entry name" value="Lipase_3"/>
    <property type="match status" value="1"/>
</dbReference>
<dbReference type="OrthoDB" id="5522031at2"/>
<dbReference type="CDD" id="cd00519">
    <property type="entry name" value="Lipase_3"/>
    <property type="match status" value="1"/>
</dbReference>
<comment type="caution">
    <text evidence="6">The sequence shown here is derived from an EMBL/GenBank/DDBJ whole genome shotgun (WGS) entry which is preliminary data.</text>
</comment>
<dbReference type="InterPro" id="IPR029058">
    <property type="entry name" value="AB_hydrolase_fold"/>
</dbReference>
<evidence type="ECO:0000259" key="5">
    <source>
        <dbReference type="Pfam" id="PF01764"/>
    </source>
</evidence>
<dbReference type="Proteomes" id="UP000286208">
    <property type="component" value="Unassembled WGS sequence"/>
</dbReference>
<evidence type="ECO:0000313" key="7">
    <source>
        <dbReference type="Proteomes" id="UP000286208"/>
    </source>
</evidence>
<evidence type="ECO:0000256" key="2">
    <source>
        <dbReference type="ARBA" id="ARBA00022946"/>
    </source>
</evidence>
<sequence length="270" mass="28432">MIGWSRGGEMAMDTAVAAGWGPFVEAAYDQFYAAPRVVNPASMALPAGFSLVRTIQMTDVSGSAPVFFGFLAAGGTPKVQVIALRGTATAAEWVDDLHWAPVPFTQVSGGGKVAEGFLDLYDTIATMRPGQPVVSLGTGDLVSAIDPAVPLVVTGHSLGGALSTLLVADLAANSALKPQAWTYAAPKVGDSNFAARYGELSTVSWRIYNIVDPVPYFPRDPVDDYQHVNTGYAIDSLTYARWSLGCAHSLNTYLHGLSPGTVTLDSACRM</sequence>
<dbReference type="PANTHER" id="PTHR31403:SF7">
    <property type="entry name" value="PHOSPHOLIPASE A1-IGAMMA3, CHLOROPLASTIC"/>
    <property type="match status" value="1"/>
</dbReference>
<keyword evidence="7" id="KW-1185">Reference proteome</keyword>
<evidence type="ECO:0000256" key="3">
    <source>
        <dbReference type="ARBA" id="ARBA00022963"/>
    </source>
</evidence>
<dbReference type="GO" id="GO:0004620">
    <property type="term" value="F:phospholipase activity"/>
    <property type="evidence" value="ECO:0007669"/>
    <property type="project" value="UniProtKB-ARBA"/>
</dbReference>
<dbReference type="PANTHER" id="PTHR31403">
    <property type="entry name" value="PHOSPHOLIPASE A1-IBETA2, CHLOROPLASTIC"/>
    <property type="match status" value="1"/>
</dbReference>
<reference evidence="6 7" key="1">
    <citation type="submission" date="2018-11" db="EMBL/GenBank/DDBJ databases">
        <title>Rhodococcus spongicola sp. nov. and Rhodococcus xishaensis sp. nov. from marine sponges.</title>
        <authorList>
            <person name="Li L."/>
            <person name="Lin H.W."/>
        </authorList>
    </citation>
    <scope>NUCLEOTIDE SEQUENCE [LARGE SCALE GENOMIC DNA]</scope>
    <source>
        <strain evidence="6 7">CCTCC AB2014297</strain>
    </source>
</reference>
<keyword evidence="3" id="KW-0442">Lipid degradation</keyword>
<gene>
    <name evidence="6" type="ORF">EGT67_09450</name>
</gene>
<keyword evidence="1" id="KW-0378">Hydrolase</keyword>
<keyword evidence="2" id="KW-0809">Transit peptide</keyword>
<feature type="domain" description="Fungal lipase-type" evidence="5">
    <location>
        <begin position="81"/>
        <end position="219"/>
    </location>
</feature>
<accession>A0A3S3EAS8</accession>
<organism evidence="6 7">
    <name type="scientific">Prescottella agglutinans</name>
    <dbReference type="NCBI Taxonomy" id="1644129"/>
    <lineage>
        <taxon>Bacteria</taxon>
        <taxon>Bacillati</taxon>
        <taxon>Actinomycetota</taxon>
        <taxon>Actinomycetes</taxon>
        <taxon>Mycobacteriales</taxon>
        <taxon>Nocardiaceae</taxon>
        <taxon>Prescottella</taxon>
    </lineage>
</organism>
<evidence type="ECO:0000313" key="6">
    <source>
        <dbReference type="EMBL" id="RVW09680.1"/>
    </source>
</evidence>